<dbReference type="RefSeq" id="WP_208849437.1">
    <property type="nucleotide sequence ID" value="NZ_JAGGDJ010000021.1"/>
</dbReference>
<accession>A0ABS3WEE9</accession>
<protein>
    <submittedName>
        <fullName evidence="4">LLM class flavin-dependent oxidoreductase</fullName>
    </submittedName>
</protein>
<dbReference type="InterPro" id="IPR036661">
    <property type="entry name" value="Luciferase-like_sf"/>
</dbReference>
<feature type="domain" description="Luciferase-like" evidence="3">
    <location>
        <begin position="26"/>
        <end position="314"/>
    </location>
</feature>
<evidence type="ECO:0000313" key="4">
    <source>
        <dbReference type="EMBL" id="MBO7746687.1"/>
    </source>
</evidence>
<reference evidence="4 5" key="1">
    <citation type="submission" date="2021-03" db="EMBL/GenBank/DDBJ databases">
        <title>Paenibacillus artemisicola MWE-103 whole genome sequence.</title>
        <authorList>
            <person name="Ham Y.J."/>
        </authorList>
    </citation>
    <scope>NUCLEOTIDE SEQUENCE [LARGE SCALE GENOMIC DNA]</scope>
    <source>
        <strain evidence="4 5">MWE-103</strain>
    </source>
</reference>
<name>A0ABS3WEE9_9BACL</name>
<dbReference type="InterPro" id="IPR011251">
    <property type="entry name" value="Luciferase-like_dom"/>
</dbReference>
<keyword evidence="2" id="KW-0503">Monooxygenase</keyword>
<evidence type="ECO:0000259" key="3">
    <source>
        <dbReference type="Pfam" id="PF00296"/>
    </source>
</evidence>
<dbReference type="SUPFAM" id="SSF51679">
    <property type="entry name" value="Bacterial luciferase-like"/>
    <property type="match status" value="1"/>
</dbReference>
<proteinExistence type="predicted"/>
<comment type="caution">
    <text evidence="4">The sequence shown here is derived from an EMBL/GenBank/DDBJ whole genome shotgun (WGS) entry which is preliminary data.</text>
</comment>
<keyword evidence="1" id="KW-0560">Oxidoreductase</keyword>
<organism evidence="4 5">
    <name type="scientific">Paenibacillus artemisiicola</name>
    <dbReference type="NCBI Taxonomy" id="1172618"/>
    <lineage>
        <taxon>Bacteria</taxon>
        <taxon>Bacillati</taxon>
        <taxon>Bacillota</taxon>
        <taxon>Bacilli</taxon>
        <taxon>Bacillales</taxon>
        <taxon>Paenibacillaceae</taxon>
        <taxon>Paenibacillus</taxon>
    </lineage>
</organism>
<dbReference type="PANTHER" id="PTHR30137">
    <property type="entry name" value="LUCIFERASE-LIKE MONOOXYGENASE"/>
    <property type="match status" value="1"/>
</dbReference>
<dbReference type="Gene3D" id="3.20.20.30">
    <property type="entry name" value="Luciferase-like domain"/>
    <property type="match status" value="1"/>
</dbReference>
<dbReference type="Proteomes" id="UP000670947">
    <property type="component" value="Unassembled WGS sequence"/>
</dbReference>
<keyword evidence="5" id="KW-1185">Reference proteome</keyword>
<sequence>MKSYRIDPSKGMEIGLYSVGDYFRDPHTGTMISPQRRMQEFVEAAKLAEQAGLDVFSVGESHQEHFVTQAHTVVLSAVAQATRRIKIASSTTVLSVLDPVRAYEDFATIDLLSGGRAEIIAGRGSRVGAYELLGADVQDYEELFEEKMGLLLKLNDEETVTWSGKFRAPLRQAKILPRPLNGRLPIWRGVGGSPGSAVKAGAAGVPMTIAMLGGPSANFKGSVDAYRRAAAQNGHDPAELPVGITSMLYVAENSQDAVKEFHPHLNLAFRALRGGSYPLEAVSHAAADPGEALMVGSPELVIEKILRQHELFGHQRLLVQTDVGGVPFGKLAKNIELIAARILPAVRKYTRAGGKA</sequence>
<dbReference type="InterPro" id="IPR050766">
    <property type="entry name" value="Bact_Lucif_Oxidored"/>
</dbReference>
<dbReference type="PANTHER" id="PTHR30137:SF8">
    <property type="entry name" value="BLR5498 PROTEIN"/>
    <property type="match status" value="1"/>
</dbReference>
<dbReference type="EMBL" id="JAGGDJ010000021">
    <property type="protein sequence ID" value="MBO7746687.1"/>
    <property type="molecule type" value="Genomic_DNA"/>
</dbReference>
<evidence type="ECO:0000256" key="1">
    <source>
        <dbReference type="ARBA" id="ARBA00023002"/>
    </source>
</evidence>
<evidence type="ECO:0000256" key="2">
    <source>
        <dbReference type="ARBA" id="ARBA00023033"/>
    </source>
</evidence>
<gene>
    <name evidence="4" type="ORF">I8J29_20935</name>
</gene>
<dbReference type="Pfam" id="PF00296">
    <property type="entry name" value="Bac_luciferase"/>
    <property type="match status" value="1"/>
</dbReference>
<evidence type="ECO:0000313" key="5">
    <source>
        <dbReference type="Proteomes" id="UP000670947"/>
    </source>
</evidence>